<organism evidence="3 4">
    <name type="scientific">Virgibacillus xinjiangensis</name>
    <dbReference type="NCBI Taxonomy" id="393090"/>
    <lineage>
        <taxon>Bacteria</taxon>
        <taxon>Bacillati</taxon>
        <taxon>Bacillota</taxon>
        <taxon>Bacilli</taxon>
        <taxon>Bacillales</taxon>
        <taxon>Bacillaceae</taxon>
        <taxon>Virgibacillus</taxon>
    </lineage>
</organism>
<dbReference type="InterPro" id="IPR036291">
    <property type="entry name" value="NAD(P)-bd_dom_sf"/>
</dbReference>
<evidence type="ECO:0000313" key="3">
    <source>
        <dbReference type="EMBL" id="MFC3041813.1"/>
    </source>
</evidence>
<sequence length="258" mass="27567">MSSLFDLTGKTAFITGAGMGGLGAQSAIALAEAGCRVAVADLPSREEDLQLTKKAIEEAGGEAIAVSIDVTKEDSVDQAVRSVVDTYGNIDILHNNAGAMLRKPSVDTRLEEWQRIIDVNLTGSWLVARRVGREMLRQESGKIINVSSLYSNLVGPLPEPAYYASKSGVVNLTRGLASEWGKSNIQVNCIAPGVFYPTNMTQPLADQPGRLEAMAERTLLGRLGKPEEIKGVVLFLASAASDYMTGQLLLVDGGWSAW</sequence>
<comment type="caution">
    <text evidence="3">The sequence shown here is derived from an EMBL/GenBank/DDBJ whole genome shotgun (WGS) entry which is preliminary data.</text>
</comment>
<comment type="similarity">
    <text evidence="1">Belongs to the short-chain dehydrogenases/reductases (SDR) family.</text>
</comment>
<dbReference type="PRINTS" id="PR00080">
    <property type="entry name" value="SDRFAMILY"/>
</dbReference>
<dbReference type="GO" id="GO:0016491">
    <property type="term" value="F:oxidoreductase activity"/>
    <property type="evidence" value="ECO:0007669"/>
    <property type="project" value="UniProtKB-KW"/>
</dbReference>
<dbReference type="EC" id="1.1.1.-" evidence="3"/>
<dbReference type="Pfam" id="PF13561">
    <property type="entry name" value="adh_short_C2"/>
    <property type="match status" value="1"/>
</dbReference>
<accession>A0ABV7CZU8</accession>
<dbReference type="InterPro" id="IPR002347">
    <property type="entry name" value="SDR_fam"/>
</dbReference>
<keyword evidence="2 3" id="KW-0560">Oxidoreductase</keyword>
<dbReference type="RefSeq" id="WP_390274934.1">
    <property type="nucleotide sequence ID" value="NZ_JBHRSA010000058.1"/>
</dbReference>
<evidence type="ECO:0000256" key="1">
    <source>
        <dbReference type="ARBA" id="ARBA00006484"/>
    </source>
</evidence>
<dbReference type="EMBL" id="JBHRSA010000058">
    <property type="protein sequence ID" value="MFC3041813.1"/>
    <property type="molecule type" value="Genomic_DNA"/>
</dbReference>
<dbReference type="SUPFAM" id="SSF51735">
    <property type="entry name" value="NAD(P)-binding Rossmann-fold domains"/>
    <property type="match status" value="1"/>
</dbReference>
<dbReference type="Gene3D" id="3.40.50.720">
    <property type="entry name" value="NAD(P)-binding Rossmann-like Domain"/>
    <property type="match status" value="1"/>
</dbReference>
<evidence type="ECO:0000256" key="2">
    <source>
        <dbReference type="ARBA" id="ARBA00023002"/>
    </source>
</evidence>
<dbReference type="PANTHER" id="PTHR42760">
    <property type="entry name" value="SHORT-CHAIN DEHYDROGENASES/REDUCTASES FAMILY MEMBER"/>
    <property type="match status" value="1"/>
</dbReference>
<name>A0ABV7CZU8_9BACI</name>
<dbReference type="Proteomes" id="UP001595279">
    <property type="component" value="Unassembled WGS sequence"/>
</dbReference>
<gene>
    <name evidence="3" type="ORF">ACFOGI_16380</name>
</gene>
<evidence type="ECO:0000313" key="4">
    <source>
        <dbReference type="Proteomes" id="UP001595279"/>
    </source>
</evidence>
<dbReference type="PRINTS" id="PR00081">
    <property type="entry name" value="GDHRDH"/>
</dbReference>
<dbReference type="PANTHER" id="PTHR42760:SF133">
    <property type="entry name" value="3-OXOACYL-[ACYL-CARRIER-PROTEIN] REDUCTASE"/>
    <property type="match status" value="1"/>
</dbReference>
<reference evidence="4" key="1">
    <citation type="journal article" date="2019" name="Int. J. Syst. Evol. Microbiol.">
        <title>The Global Catalogue of Microorganisms (GCM) 10K type strain sequencing project: providing services to taxonomists for standard genome sequencing and annotation.</title>
        <authorList>
            <consortium name="The Broad Institute Genomics Platform"/>
            <consortium name="The Broad Institute Genome Sequencing Center for Infectious Disease"/>
            <person name="Wu L."/>
            <person name="Ma J."/>
        </authorList>
    </citation>
    <scope>NUCLEOTIDE SEQUENCE [LARGE SCALE GENOMIC DNA]</scope>
    <source>
        <strain evidence="4">KCTC 13128</strain>
    </source>
</reference>
<keyword evidence="4" id="KW-1185">Reference proteome</keyword>
<proteinExistence type="inferred from homology"/>
<protein>
    <submittedName>
        <fullName evidence="3">SDR family NAD(P)-dependent oxidoreductase</fullName>
        <ecNumber evidence="3">1.1.1.-</ecNumber>
    </submittedName>
</protein>